<dbReference type="EMBL" id="JAENIL010000058">
    <property type="protein sequence ID" value="MBK1879800.1"/>
    <property type="molecule type" value="Genomic_DNA"/>
</dbReference>
<organism evidence="1 2">
    <name type="scientific">Pelagicoccus mobilis</name>
    <dbReference type="NCBI Taxonomy" id="415221"/>
    <lineage>
        <taxon>Bacteria</taxon>
        <taxon>Pseudomonadati</taxon>
        <taxon>Verrucomicrobiota</taxon>
        <taxon>Opitutia</taxon>
        <taxon>Puniceicoccales</taxon>
        <taxon>Pelagicoccaceae</taxon>
        <taxon>Pelagicoccus</taxon>
    </lineage>
</organism>
<protein>
    <recommendedName>
        <fullName evidence="3">DNA replication/recombination mediator RecO N-terminal domain-containing protein</fullName>
    </recommendedName>
</protein>
<dbReference type="AlphaFoldDB" id="A0A934VT83"/>
<proteinExistence type="predicted"/>
<accession>A0A934VT83</accession>
<name>A0A934VT83_9BACT</name>
<sequence>MPAEKLILPQAIVLKQTPSGERFTQIHLLSVDLGLFSVLKRNRSKANGFTIDLFDQGEAHIDHKPGETANRGFLTDFVVSKKRSGLGKSYRSLQAASWLSGLLLRNPMHEESNEDLFHLAERAFDALSDGRPPHAVMLKTLYVFARDEGYPVLEDWASKLGPQIAGSVATLLNTPLAQIQLERETQQNAYASLAHYIEHHTHIHLP</sequence>
<gene>
    <name evidence="1" type="ORF">JIN87_23150</name>
</gene>
<dbReference type="Proteomes" id="UP000617628">
    <property type="component" value="Unassembled WGS sequence"/>
</dbReference>
<comment type="caution">
    <text evidence="1">The sequence shown here is derived from an EMBL/GenBank/DDBJ whole genome shotgun (WGS) entry which is preliminary data.</text>
</comment>
<evidence type="ECO:0000313" key="1">
    <source>
        <dbReference type="EMBL" id="MBK1879800.1"/>
    </source>
</evidence>
<evidence type="ECO:0000313" key="2">
    <source>
        <dbReference type="Proteomes" id="UP000617628"/>
    </source>
</evidence>
<dbReference type="RefSeq" id="WP_200358023.1">
    <property type="nucleotide sequence ID" value="NZ_JAENIL010000058.1"/>
</dbReference>
<keyword evidence="2" id="KW-1185">Reference proteome</keyword>
<reference evidence="1" key="1">
    <citation type="submission" date="2021-01" db="EMBL/GenBank/DDBJ databases">
        <title>Modified the classification status of verrucomicrobia.</title>
        <authorList>
            <person name="Feng X."/>
        </authorList>
    </citation>
    <scope>NUCLEOTIDE SEQUENCE</scope>
    <source>
        <strain evidence="1">KCTC 13126</strain>
    </source>
</reference>
<evidence type="ECO:0008006" key="3">
    <source>
        <dbReference type="Google" id="ProtNLM"/>
    </source>
</evidence>